<keyword evidence="2" id="KW-1185">Reference proteome</keyword>
<dbReference type="KEGG" id="mana:MAMMFC1_01640"/>
<gene>
    <name evidence="1" type="ORF">MAMMFC1_01640</name>
</gene>
<proteinExistence type="predicted"/>
<evidence type="ECO:0000313" key="2">
    <source>
        <dbReference type="Proteomes" id="UP000276437"/>
    </source>
</evidence>
<evidence type="ECO:0000313" key="1">
    <source>
        <dbReference type="EMBL" id="BBB90973.1"/>
    </source>
</evidence>
<dbReference type="OrthoDB" id="1683860at2"/>
<dbReference type="AlphaFoldDB" id="A0A348AIS5"/>
<accession>A0A348AIS5</accession>
<dbReference type="RefSeq" id="WP_126308031.1">
    <property type="nucleotide sequence ID" value="NZ_AP018449.1"/>
</dbReference>
<reference evidence="1 2" key="1">
    <citation type="journal article" date="2018" name="Int. J. Syst. Evol. Microbiol.">
        <title>Methylomusa anaerophila gen. nov., sp. nov., an anaerobic methanol-utilizing bacterium isolated from a microbial fuel cell.</title>
        <authorList>
            <person name="Amano N."/>
            <person name="Yamamuro A."/>
            <person name="Miyahara M."/>
            <person name="Kouzuma A."/>
            <person name="Abe T."/>
            <person name="Watanabe K."/>
        </authorList>
    </citation>
    <scope>NUCLEOTIDE SEQUENCE [LARGE SCALE GENOMIC DNA]</scope>
    <source>
        <strain evidence="1 2">MMFC1</strain>
    </source>
</reference>
<dbReference type="Proteomes" id="UP000276437">
    <property type="component" value="Chromosome"/>
</dbReference>
<dbReference type="EMBL" id="AP018449">
    <property type="protein sequence ID" value="BBB90973.1"/>
    <property type="molecule type" value="Genomic_DNA"/>
</dbReference>
<organism evidence="1 2">
    <name type="scientific">Methylomusa anaerophila</name>
    <dbReference type="NCBI Taxonomy" id="1930071"/>
    <lineage>
        <taxon>Bacteria</taxon>
        <taxon>Bacillati</taxon>
        <taxon>Bacillota</taxon>
        <taxon>Negativicutes</taxon>
        <taxon>Selenomonadales</taxon>
        <taxon>Sporomusaceae</taxon>
        <taxon>Methylomusa</taxon>
    </lineage>
</organism>
<protein>
    <submittedName>
        <fullName evidence="1">Uncharacterized protein</fullName>
    </submittedName>
</protein>
<name>A0A348AIS5_9FIRM</name>
<sequence>MSFFWYVCDGNVEEYSGQKANLDNSVIVYAELPEDALIKVMRYYRGELKCHEMIYDGETIVVIS</sequence>